<reference evidence="2 3" key="1">
    <citation type="submission" date="2020-12" db="EMBL/GenBank/DDBJ databases">
        <title>Bacterial novel species Pedobacter sp. SD-b isolated from soil.</title>
        <authorList>
            <person name="Jung H.-Y."/>
        </authorList>
    </citation>
    <scope>NUCLEOTIDE SEQUENCE [LARGE SCALE GENOMIC DNA]</scope>
    <source>
        <strain evidence="2 3">SD-b</strain>
    </source>
</reference>
<dbReference type="Pfam" id="PF01569">
    <property type="entry name" value="PAP2"/>
    <property type="match status" value="1"/>
</dbReference>
<evidence type="ECO:0000259" key="1">
    <source>
        <dbReference type="SMART" id="SM00014"/>
    </source>
</evidence>
<name>A0ABS1BIW8_9SPHI</name>
<organism evidence="2 3">
    <name type="scientific">Pedobacter segetis</name>
    <dbReference type="NCBI Taxonomy" id="2793069"/>
    <lineage>
        <taxon>Bacteria</taxon>
        <taxon>Pseudomonadati</taxon>
        <taxon>Bacteroidota</taxon>
        <taxon>Sphingobacteriia</taxon>
        <taxon>Sphingobacteriales</taxon>
        <taxon>Sphingobacteriaceae</taxon>
        <taxon>Pedobacter</taxon>
    </lineage>
</organism>
<evidence type="ECO:0000313" key="3">
    <source>
        <dbReference type="Proteomes" id="UP000660024"/>
    </source>
</evidence>
<dbReference type="SUPFAM" id="SSF48317">
    <property type="entry name" value="Acid phosphatase/Vanadium-dependent haloperoxidase"/>
    <property type="match status" value="1"/>
</dbReference>
<dbReference type="Gene3D" id="1.20.144.10">
    <property type="entry name" value="Phosphatidic acid phosphatase type 2/haloperoxidase"/>
    <property type="match status" value="1"/>
</dbReference>
<dbReference type="InterPro" id="IPR036938">
    <property type="entry name" value="PAP2/HPO_sf"/>
</dbReference>
<gene>
    <name evidence="2" type="ORF">I5M32_07660</name>
</gene>
<keyword evidence="3" id="KW-1185">Reference proteome</keyword>
<comment type="caution">
    <text evidence="2">The sequence shown here is derived from an EMBL/GenBank/DDBJ whole genome shotgun (WGS) entry which is preliminary data.</text>
</comment>
<dbReference type="Proteomes" id="UP000660024">
    <property type="component" value="Unassembled WGS sequence"/>
</dbReference>
<dbReference type="RefSeq" id="WP_200585616.1">
    <property type="nucleotide sequence ID" value="NZ_JAEHFY010000009.1"/>
</dbReference>
<dbReference type="EMBL" id="JAEHFY010000009">
    <property type="protein sequence ID" value="MBK0382834.1"/>
    <property type="molecule type" value="Genomic_DNA"/>
</dbReference>
<protein>
    <submittedName>
        <fullName evidence="2">Phosphatase PAP2 family protein</fullName>
    </submittedName>
</protein>
<dbReference type="InterPro" id="IPR000326">
    <property type="entry name" value="PAP2/HPO"/>
</dbReference>
<feature type="domain" description="Phosphatidic acid phosphatase type 2/haloperoxidase" evidence="1">
    <location>
        <begin position="119"/>
        <end position="221"/>
    </location>
</feature>
<accession>A0ABS1BIW8</accession>
<evidence type="ECO:0000313" key="2">
    <source>
        <dbReference type="EMBL" id="MBK0382834.1"/>
    </source>
</evidence>
<dbReference type="SMART" id="SM00014">
    <property type="entry name" value="acidPPc"/>
    <property type="match status" value="1"/>
</dbReference>
<sequence>MRKLIFLFAILICTINFTIAQSLDSTKISTDRPLTIKKTGFQWKNQEYLIAPVAFITYGFSSLASTEVREWNVDIRNEIVEDHPTFHTSADNYLQFSPAVATFALKAAGVKSQNDFFGSIRVYSISTVLMAGTVLAVKKLTGELRPDGSANNSFPSGHTATAFAAAEFMHQEFKKSSPILSYSGYLAAAATGTLRMYNNRHYLGDVIAGAGVGILTTKAAYWINNKVFKSHKRSHHQSF</sequence>
<proteinExistence type="predicted"/>